<dbReference type="Pfam" id="PF13528">
    <property type="entry name" value="Glyco_trans_1_3"/>
    <property type="match status" value="1"/>
</dbReference>
<gene>
    <name evidence="1" type="ORF">E0W69_005910</name>
</gene>
<dbReference type="Gene3D" id="3.40.50.2000">
    <property type="entry name" value="Glycogen Phosphorylase B"/>
    <property type="match status" value="1"/>
</dbReference>
<dbReference type="Proteomes" id="UP000292424">
    <property type="component" value="Chromosome"/>
</dbReference>
<protein>
    <submittedName>
        <fullName evidence="1">Glycosyl transferase</fullName>
    </submittedName>
</protein>
<dbReference type="EMBL" id="CP044016">
    <property type="protein sequence ID" value="QES88222.1"/>
    <property type="molecule type" value="Genomic_DNA"/>
</dbReference>
<dbReference type="AlphaFoldDB" id="A0A5P2G324"/>
<dbReference type="KEGG" id="arac:E0W69_005910"/>
<dbReference type="RefSeq" id="WP_131329109.1">
    <property type="nucleotide sequence ID" value="NZ_CP044016.1"/>
</dbReference>
<reference evidence="1 2" key="1">
    <citation type="submission" date="2019-09" db="EMBL/GenBank/DDBJ databases">
        <title>Complete genome sequence of Arachidicoccus sp. B3-10 isolated from apple orchard soil.</title>
        <authorList>
            <person name="Kim H.S."/>
            <person name="Han K.-I."/>
            <person name="Suh M.K."/>
            <person name="Lee K.C."/>
            <person name="Eom M.K."/>
            <person name="Kim J.-S."/>
            <person name="Kang S.W."/>
            <person name="Sin Y."/>
            <person name="Lee J.-S."/>
        </authorList>
    </citation>
    <scope>NUCLEOTIDE SEQUENCE [LARGE SCALE GENOMIC DNA]</scope>
    <source>
        <strain evidence="1 2">B3-10</strain>
    </source>
</reference>
<sequence>MKIFYAVQATGNGHIARAKELLPYLSQYADVDVFLSGANSSLQPGFPVKYRSKGLSFFYNPSGGLDYKKTIKSLRLYGVWKDAKELPLEKYDLIINDFESITALACQLKKCSSVALGHQASFLSNKTPRPDSKDLLGEWVLRHYAKADKYLGFHFKNYDDFIFPPIVKESIKKANVKNEGHITVYLPHYGNLALRDTFSKFKDVSFEIFSPFIFKPYEEENLKFFPIDNVGFSKSMIKSEGVITGAGFETPAETLYLGKKLMCIPIKKQYEQLCNAESLKSFGVPILGKIEEIDSNRFYSWLEQKNENANLIQCADNKVVVDKMIQQYFQNAYQQGAIYENMQPLQSIH</sequence>
<proteinExistence type="predicted"/>
<dbReference type="GO" id="GO:0016740">
    <property type="term" value="F:transferase activity"/>
    <property type="evidence" value="ECO:0007669"/>
    <property type="project" value="UniProtKB-KW"/>
</dbReference>
<keyword evidence="1" id="KW-0808">Transferase</keyword>
<evidence type="ECO:0000313" key="2">
    <source>
        <dbReference type="Proteomes" id="UP000292424"/>
    </source>
</evidence>
<name>A0A5P2G324_9BACT</name>
<dbReference type="OrthoDB" id="9793805at2"/>
<keyword evidence="2" id="KW-1185">Reference proteome</keyword>
<accession>A0A5P2G324</accession>
<organism evidence="1 2">
    <name type="scientific">Rhizosphaericola mali</name>
    <dbReference type="NCBI Taxonomy" id="2545455"/>
    <lineage>
        <taxon>Bacteria</taxon>
        <taxon>Pseudomonadati</taxon>
        <taxon>Bacteroidota</taxon>
        <taxon>Chitinophagia</taxon>
        <taxon>Chitinophagales</taxon>
        <taxon>Chitinophagaceae</taxon>
        <taxon>Rhizosphaericola</taxon>
    </lineage>
</organism>
<evidence type="ECO:0000313" key="1">
    <source>
        <dbReference type="EMBL" id="QES88222.1"/>
    </source>
</evidence>